<dbReference type="InterPro" id="IPR000847">
    <property type="entry name" value="LysR_HTH_N"/>
</dbReference>
<proteinExistence type="inferred from homology"/>
<dbReference type="Pfam" id="PF03466">
    <property type="entry name" value="LysR_substrate"/>
    <property type="match status" value="1"/>
</dbReference>
<sequence>MKQSFTKHELSDPRLLVSFAKVARLGSITRAAEELGYVPSAVSQHITTLEHRLGGVLLFTRKPGSRIVLTAAGRALAAAADDMLSAAATFGDVARGISRGDGVVLRIGAYGTALSFLLPAALASLRATDPTARVDTVEIEPIEGVTLIDTGELDILIAHRYLAEEQPPSGDNLDARLVGREPLVAVTAAAHPRALTECLDADWVAGSPRDVDRQQLIRWAADVGFAPRVSHVTRDYLTAVELIVSDLAVGMLPASVVNAPHNRHRLALVDNDAATPYPFRDVLTVTRAGFRTVLGNALLSEIAAAGRESFDAAAARVQDPS</sequence>
<dbReference type="GO" id="GO:0003677">
    <property type="term" value="F:DNA binding"/>
    <property type="evidence" value="ECO:0007669"/>
    <property type="project" value="UniProtKB-KW"/>
</dbReference>
<dbReference type="Pfam" id="PF00126">
    <property type="entry name" value="HTH_1"/>
    <property type="match status" value="1"/>
</dbReference>
<evidence type="ECO:0000256" key="3">
    <source>
        <dbReference type="ARBA" id="ARBA00023125"/>
    </source>
</evidence>
<dbReference type="InterPro" id="IPR036390">
    <property type="entry name" value="WH_DNA-bd_sf"/>
</dbReference>
<feature type="domain" description="HTH lysR-type" evidence="6">
    <location>
        <begin position="12"/>
        <end position="70"/>
    </location>
</feature>
<dbReference type="GO" id="GO:0003700">
    <property type="term" value="F:DNA-binding transcription factor activity"/>
    <property type="evidence" value="ECO:0007669"/>
    <property type="project" value="InterPro"/>
</dbReference>
<dbReference type="Gene3D" id="3.40.190.10">
    <property type="entry name" value="Periplasmic binding protein-like II"/>
    <property type="match status" value="2"/>
</dbReference>
<organism evidence="7 8">
    <name type="scientific">Mycolicibacterium obuense</name>
    <dbReference type="NCBI Taxonomy" id="1807"/>
    <lineage>
        <taxon>Bacteria</taxon>
        <taxon>Bacillati</taxon>
        <taxon>Actinomycetota</taxon>
        <taxon>Actinomycetes</taxon>
        <taxon>Mycobacteriales</taxon>
        <taxon>Mycobacteriaceae</taxon>
        <taxon>Mycolicibacterium</taxon>
    </lineage>
</organism>
<dbReference type="InterPro" id="IPR036388">
    <property type="entry name" value="WH-like_DNA-bd_sf"/>
</dbReference>
<protein>
    <submittedName>
        <fullName evidence="7">LysR family transcriptional regulator</fullName>
    </submittedName>
</protein>
<dbReference type="GO" id="GO:0032993">
    <property type="term" value="C:protein-DNA complex"/>
    <property type="evidence" value="ECO:0007669"/>
    <property type="project" value="TreeGrafter"/>
</dbReference>
<dbReference type="SUPFAM" id="SSF53850">
    <property type="entry name" value="Periplasmic binding protein-like II"/>
    <property type="match status" value="1"/>
</dbReference>
<dbReference type="SUPFAM" id="SSF46785">
    <property type="entry name" value="Winged helix' DNA-binding domain"/>
    <property type="match status" value="1"/>
</dbReference>
<evidence type="ECO:0000256" key="4">
    <source>
        <dbReference type="ARBA" id="ARBA00023159"/>
    </source>
</evidence>
<evidence type="ECO:0000313" key="8">
    <source>
        <dbReference type="Proteomes" id="UP000294952"/>
    </source>
</evidence>
<reference evidence="7 8" key="1">
    <citation type="submission" date="2019-01" db="EMBL/GenBank/DDBJ databases">
        <title>High-quality-draft genome sequences of five non-tuberculosis mycobacteriaceae isolated from a nosocomial environment.</title>
        <authorList>
            <person name="Tiago I."/>
            <person name="Alarico S."/>
            <person name="Pereira S.G."/>
            <person name="Coelho C."/>
            <person name="Maranha A."/>
            <person name="Empadinhas N."/>
        </authorList>
    </citation>
    <scope>NUCLEOTIDE SEQUENCE [LARGE SCALE GENOMIC DNA]</scope>
    <source>
        <strain evidence="7 8">22DIII</strain>
    </source>
</reference>
<gene>
    <name evidence="7" type="ORF">EUA04_05400</name>
</gene>
<dbReference type="AlphaFoldDB" id="A0A4R5XF25"/>
<dbReference type="Proteomes" id="UP000294952">
    <property type="component" value="Unassembled WGS sequence"/>
</dbReference>
<name>A0A4R5XF25_9MYCO</name>
<dbReference type="PANTHER" id="PTHR30346">
    <property type="entry name" value="TRANSCRIPTIONAL DUAL REGULATOR HCAR-RELATED"/>
    <property type="match status" value="1"/>
</dbReference>
<evidence type="ECO:0000256" key="5">
    <source>
        <dbReference type="ARBA" id="ARBA00023163"/>
    </source>
</evidence>
<evidence type="ECO:0000259" key="6">
    <source>
        <dbReference type="PROSITE" id="PS50931"/>
    </source>
</evidence>
<comment type="similarity">
    <text evidence="1">Belongs to the LysR transcriptional regulatory family.</text>
</comment>
<dbReference type="Gene3D" id="1.10.10.10">
    <property type="entry name" value="Winged helix-like DNA-binding domain superfamily/Winged helix DNA-binding domain"/>
    <property type="match status" value="1"/>
</dbReference>
<keyword evidence="2" id="KW-0805">Transcription regulation</keyword>
<comment type="caution">
    <text evidence="7">The sequence shown here is derived from an EMBL/GenBank/DDBJ whole genome shotgun (WGS) entry which is preliminary data.</text>
</comment>
<dbReference type="PANTHER" id="PTHR30346:SF29">
    <property type="entry name" value="LYSR SUBSTRATE-BINDING"/>
    <property type="match status" value="1"/>
</dbReference>
<dbReference type="RefSeq" id="WP_133413045.1">
    <property type="nucleotide sequence ID" value="NZ_SDLP01000001.1"/>
</dbReference>
<keyword evidence="5" id="KW-0804">Transcription</keyword>
<evidence type="ECO:0000256" key="2">
    <source>
        <dbReference type="ARBA" id="ARBA00023015"/>
    </source>
</evidence>
<accession>A0A4R5XF25</accession>
<dbReference type="InterPro" id="IPR005119">
    <property type="entry name" value="LysR_subst-bd"/>
</dbReference>
<evidence type="ECO:0000256" key="1">
    <source>
        <dbReference type="ARBA" id="ARBA00009437"/>
    </source>
</evidence>
<evidence type="ECO:0000313" key="7">
    <source>
        <dbReference type="EMBL" id="TDL12390.1"/>
    </source>
</evidence>
<dbReference type="EMBL" id="SDLP01000001">
    <property type="protein sequence ID" value="TDL12390.1"/>
    <property type="molecule type" value="Genomic_DNA"/>
</dbReference>
<keyword evidence="4" id="KW-0010">Activator</keyword>
<dbReference type="PROSITE" id="PS50931">
    <property type="entry name" value="HTH_LYSR"/>
    <property type="match status" value="1"/>
</dbReference>
<keyword evidence="3" id="KW-0238">DNA-binding</keyword>